<keyword evidence="2" id="KW-1185">Reference proteome</keyword>
<name>A0A850R4X4_9LACO</name>
<comment type="caution">
    <text evidence="1">The sequence shown here is derived from an EMBL/GenBank/DDBJ whole genome shotgun (WGS) entry which is preliminary data.</text>
</comment>
<evidence type="ECO:0000313" key="1">
    <source>
        <dbReference type="EMBL" id="NVY95897.1"/>
    </source>
</evidence>
<protein>
    <submittedName>
        <fullName evidence="1">Uncharacterized protein</fullName>
    </submittedName>
</protein>
<dbReference type="RefSeq" id="WP_176942059.1">
    <property type="nucleotide sequence ID" value="NZ_JABZEC010000001.1"/>
</dbReference>
<reference evidence="1 2" key="1">
    <citation type="submission" date="2020-06" db="EMBL/GenBank/DDBJ databases">
        <authorList>
            <person name="Kang J."/>
        </authorList>
    </citation>
    <scope>NUCLEOTIDE SEQUENCE [LARGE SCALE GENOMIC DNA]</scope>
    <source>
        <strain evidence="1 2">DCY120</strain>
    </source>
</reference>
<evidence type="ECO:0000313" key="2">
    <source>
        <dbReference type="Proteomes" id="UP000563523"/>
    </source>
</evidence>
<sequence length="97" mass="11113">MKANEENEIKQKISSIYSDIGVVIQDDNQKVLMDSLSMVNFLINLEDTFDLVIDSRTTQELLGATPKRTASIIKNLTELKGGENYEKQINDVERRFF</sequence>
<accession>A0A850R4X4</accession>
<organism evidence="1 2">
    <name type="scientific">Bombilactobacillus apium</name>
    <dbReference type="NCBI Taxonomy" id="2675299"/>
    <lineage>
        <taxon>Bacteria</taxon>
        <taxon>Bacillati</taxon>
        <taxon>Bacillota</taxon>
        <taxon>Bacilli</taxon>
        <taxon>Lactobacillales</taxon>
        <taxon>Lactobacillaceae</taxon>
        <taxon>Bombilactobacillus</taxon>
    </lineage>
</organism>
<dbReference type="EMBL" id="JABZEC010000001">
    <property type="protein sequence ID" value="NVY95897.1"/>
    <property type="molecule type" value="Genomic_DNA"/>
</dbReference>
<dbReference type="Proteomes" id="UP000563523">
    <property type="component" value="Unassembled WGS sequence"/>
</dbReference>
<proteinExistence type="predicted"/>
<dbReference type="AlphaFoldDB" id="A0A850R4X4"/>
<gene>
    <name evidence="1" type="ORF">HU830_01610</name>
</gene>